<feature type="transmembrane region" description="Helical" evidence="6">
    <location>
        <begin position="254"/>
        <end position="273"/>
    </location>
</feature>
<dbReference type="RefSeq" id="WP_134759839.1">
    <property type="nucleotide sequence ID" value="NZ_SOZD01000001.1"/>
</dbReference>
<feature type="transmembrane region" description="Helical" evidence="6">
    <location>
        <begin position="127"/>
        <end position="144"/>
    </location>
</feature>
<comment type="similarity">
    <text evidence="2">Belongs to the EamA transporter family.</text>
</comment>
<dbReference type="OrthoDB" id="9806889at2"/>
<feature type="transmembrane region" description="Helical" evidence="6">
    <location>
        <begin position="75"/>
        <end position="95"/>
    </location>
</feature>
<evidence type="ECO:0000256" key="3">
    <source>
        <dbReference type="ARBA" id="ARBA00022692"/>
    </source>
</evidence>
<comment type="caution">
    <text evidence="8">The sequence shown here is derived from an EMBL/GenBank/DDBJ whole genome shotgun (WGS) entry which is preliminary data.</text>
</comment>
<keyword evidence="5 6" id="KW-0472">Membrane</keyword>
<dbReference type="Pfam" id="PF00892">
    <property type="entry name" value="EamA"/>
    <property type="match status" value="2"/>
</dbReference>
<feature type="domain" description="EamA" evidence="7">
    <location>
        <begin position="161"/>
        <end position="294"/>
    </location>
</feature>
<dbReference type="EMBL" id="SOZD01000001">
    <property type="protein sequence ID" value="TFF27333.1"/>
    <property type="molecule type" value="Genomic_DNA"/>
</dbReference>
<protein>
    <submittedName>
        <fullName evidence="8">DMT family transporter</fullName>
    </submittedName>
</protein>
<feature type="transmembrane region" description="Helical" evidence="6">
    <location>
        <begin position="101"/>
        <end position="122"/>
    </location>
</feature>
<dbReference type="PANTHER" id="PTHR32322:SF2">
    <property type="entry name" value="EAMA DOMAIN-CONTAINING PROTEIN"/>
    <property type="match status" value="1"/>
</dbReference>
<evidence type="ECO:0000313" key="8">
    <source>
        <dbReference type="EMBL" id="TFF27333.1"/>
    </source>
</evidence>
<dbReference type="Proteomes" id="UP000298179">
    <property type="component" value="Unassembled WGS sequence"/>
</dbReference>
<comment type="subcellular location">
    <subcellularLocation>
        <location evidence="1">Membrane</location>
        <topology evidence="1">Multi-pass membrane protein</topology>
    </subcellularLocation>
</comment>
<proteinExistence type="inferred from homology"/>
<dbReference type="PANTHER" id="PTHR32322">
    <property type="entry name" value="INNER MEMBRANE TRANSPORTER"/>
    <property type="match status" value="1"/>
</dbReference>
<accession>A0A4Y8RTL6</accession>
<dbReference type="InterPro" id="IPR037185">
    <property type="entry name" value="EmrE-like"/>
</dbReference>
<evidence type="ECO:0000256" key="1">
    <source>
        <dbReference type="ARBA" id="ARBA00004141"/>
    </source>
</evidence>
<feature type="domain" description="EamA" evidence="7">
    <location>
        <begin position="17"/>
        <end position="146"/>
    </location>
</feature>
<organism evidence="8 9">
    <name type="scientific">Jiella endophytica</name>
    <dbReference type="NCBI Taxonomy" id="2558362"/>
    <lineage>
        <taxon>Bacteria</taxon>
        <taxon>Pseudomonadati</taxon>
        <taxon>Pseudomonadota</taxon>
        <taxon>Alphaproteobacteria</taxon>
        <taxon>Hyphomicrobiales</taxon>
        <taxon>Aurantimonadaceae</taxon>
        <taxon>Jiella</taxon>
    </lineage>
</organism>
<evidence type="ECO:0000313" key="9">
    <source>
        <dbReference type="Proteomes" id="UP000298179"/>
    </source>
</evidence>
<evidence type="ECO:0000256" key="4">
    <source>
        <dbReference type="ARBA" id="ARBA00022989"/>
    </source>
</evidence>
<feature type="transmembrane region" description="Helical" evidence="6">
    <location>
        <begin position="46"/>
        <end position="63"/>
    </location>
</feature>
<feature type="transmembrane region" description="Helical" evidence="6">
    <location>
        <begin position="188"/>
        <end position="209"/>
    </location>
</feature>
<dbReference type="GO" id="GO:0016020">
    <property type="term" value="C:membrane"/>
    <property type="evidence" value="ECO:0007669"/>
    <property type="project" value="UniProtKB-SubCell"/>
</dbReference>
<keyword evidence="4 6" id="KW-1133">Transmembrane helix</keyword>
<evidence type="ECO:0000256" key="2">
    <source>
        <dbReference type="ARBA" id="ARBA00007362"/>
    </source>
</evidence>
<feature type="transmembrane region" description="Helical" evidence="6">
    <location>
        <begin position="164"/>
        <end position="181"/>
    </location>
</feature>
<dbReference type="AlphaFoldDB" id="A0A4Y8RTL6"/>
<evidence type="ECO:0000256" key="6">
    <source>
        <dbReference type="SAM" id="Phobius"/>
    </source>
</evidence>
<dbReference type="InterPro" id="IPR000620">
    <property type="entry name" value="EamA_dom"/>
</dbReference>
<evidence type="ECO:0000256" key="5">
    <source>
        <dbReference type="ARBA" id="ARBA00023136"/>
    </source>
</evidence>
<keyword evidence="3 6" id="KW-0812">Transmembrane</keyword>
<keyword evidence="9" id="KW-1185">Reference proteome</keyword>
<evidence type="ECO:0000259" key="7">
    <source>
        <dbReference type="Pfam" id="PF00892"/>
    </source>
</evidence>
<feature type="transmembrane region" description="Helical" evidence="6">
    <location>
        <begin position="279"/>
        <end position="295"/>
    </location>
</feature>
<feature type="transmembrane region" description="Helical" evidence="6">
    <location>
        <begin position="221"/>
        <end position="242"/>
    </location>
</feature>
<dbReference type="SUPFAM" id="SSF103481">
    <property type="entry name" value="Multidrug resistance efflux transporter EmrE"/>
    <property type="match status" value="2"/>
</dbReference>
<reference evidence="8 9" key="1">
    <citation type="submission" date="2019-03" db="EMBL/GenBank/DDBJ databases">
        <title>Jiella endophytica sp. nov., a novel endophytic bacterium isolated from root of Ficus microcarpa Linn. f.</title>
        <authorList>
            <person name="Tuo L."/>
        </authorList>
    </citation>
    <scope>NUCLEOTIDE SEQUENCE [LARGE SCALE GENOMIC DNA]</scope>
    <source>
        <strain evidence="8 9">CBS5Q-3</strain>
    </source>
</reference>
<name>A0A4Y8RTL6_9HYPH</name>
<sequence length="302" mass="32811">MPQQQTSGPRVHPYAVLTTVALLWAGNAIAGKLAAGHISPMLLTLVRWFFATLVLLPFAAPHLRRDWPVVRPRLVYLSILGMVGFASFNAIFYLAANYTTAINITIEQSAMPLVVFVANFFLFRTRVAWLQIVGFALTLVGVALTTSRGDITSLLALDLNRGDALMMLAVLFYGGYTVALRTKPQVHWLTMILVLSVASLAISVVYAAIEFFLGQTRLPDLQGAGAAVYTVIFPSIVAQSLYIRGVEMIGPNRANLFINFVPVFGALLAVLIVGEELHLYHVAALACVLGGITLAERGARRI</sequence>
<dbReference type="InterPro" id="IPR050638">
    <property type="entry name" value="AA-Vitamin_Transporters"/>
</dbReference>
<gene>
    <name evidence="8" type="ORF">E3C22_02410</name>
</gene>